<dbReference type="Proteomes" id="UP000533637">
    <property type="component" value="Unassembled WGS sequence"/>
</dbReference>
<keyword evidence="2" id="KW-1185">Reference proteome</keyword>
<protein>
    <submittedName>
        <fullName evidence="1">Uncharacterized protein</fullName>
    </submittedName>
</protein>
<dbReference type="EMBL" id="JACHOC010000003">
    <property type="protein sequence ID" value="MBB4621769.1"/>
    <property type="molecule type" value="Genomic_DNA"/>
</dbReference>
<sequence>MLCFYNREGVFSKINNRVLRRLWHNIQIYLYSSAYSIEVIQSIKKVEMSPRK</sequence>
<reference evidence="1 2" key="1">
    <citation type="submission" date="2020-08" db="EMBL/GenBank/DDBJ databases">
        <title>Genomic Encyclopedia of Type Strains, Phase IV (KMG-IV): sequencing the most valuable type-strain genomes for metagenomic binning, comparative biology and taxonomic classification.</title>
        <authorList>
            <person name="Goeker M."/>
        </authorList>
    </citation>
    <scope>NUCLEOTIDE SEQUENCE [LARGE SCALE GENOMIC DNA]</scope>
    <source>
        <strain evidence="1 2">DSM 102983</strain>
    </source>
</reference>
<evidence type="ECO:0000313" key="2">
    <source>
        <dbReference type="Proteomes" id="UP000533637"/>
    </source>
</evidence>
<accession>A0ABR6KK72</accession>
<gene>
    <name evidence="1" type="ORF">GGQ57_001666</name>
</gene>
<evidence type="ECO:0000313" key="1">
    <source>
        <dbReference type="EMBL" id="MBB4621769.1"/>
    </source>
</evidence>
<comment type="caution">
    <text evidence="1">The sequence shown here is derived from an EMBL/GenBank/DDBJ whole genome shotgun (WGS) entry which is preliminary data.</text>
</comment>
<name>A0ABR6KK72_9BACT</name>
<proteinExistence type="predicted"/>
<organism evidence="1 2">
    <name type="scientific">Parabacteroides faecis</name>
    <dbReference type="NCBI Taxonomy" id="1217282"/>
    <lineage>
        <taxon>Bacteria</taxon>
        <taxon>Pseudomonadati</taxon>
        <taxon>Bacteroidota</taxon>
        <taxon>Bacteroidia</taxon>
        <taxon>Bacteroidales</taxon>
        <taxon>Tannerellaceae</taxon>
        <taxon>Parabacteroides</taxon>
    </lineage>
</organism>